<dbReference type="OrthoDB" id="24854at2157"/>
<dbReference type="InterPro" id="IPR050072">
    <property type="entry name" value="Peptidase_M20A"/>
</dbReference>
<accession>A0A1U7EZM3</accession>
<dbReference type="CDD" id="cd03885">
    <property type="entry name" value="M20_CPDG2"/>
    <property type="match status" value="1"/>
</dbReference>
<evidence type="ECO:0000313" key="5">
    <source>
        <dbReference type="Proteomes" id="UP000002698"/>
    </source>
</evidence>
<dbReference type="Pfam" id="PF01546">
    <property type="entry name" value="Peptidase_M20"/>
    <property type="match status" value="1"/>
</dbReference>
<reference evidence="4 5" key="1">
    <citation type="journal article" date="2005" name="Genome Res.">
        <title>Living with two extremes: conclusions from the genome sequence of Natronomonas pharaonis.</title>
        <authorList>
            <person name="Falb M."/>
            <person name="Pfeiffer F."/>
            <person name="Palm P."/>
            <person name="Rodewald K."/>
            <person name="Hickmann V."/>
            <person name="Tittor J."/>
            <person name="Oesterhelt D."/>
        </authorList>
    </citation>
    <scope>NUCLEOTIDE SEQUENCE [LARGE SCALE GENOMIC DNA]</scope>
    <source>
        <strain evidence="5">ATCC 35678 / DSM 2160 / CIP 103997 / JCM 8858 / NBRC 14720 / NCIMB 2260 / Gabara</strain>
    </source>
</reference>
<dbReference type="GO" id="GO:0004180">
    <property type="term" value="F:carboxypeptidase activity"/>
    <property type="evidence" value="ECO:0007669"/>
    <property type="project" value="UniProtKB-KW"/>
</dbReference>
<dbReference type="Pfam" id="PF07687">
    <property type="entry name" value="M20_dimer"/>
    <property type="match status" value="1"/>
</dbReference>
<gene>
    <name evidence="4" type="ordered locus">NP_5372A</name>
</gene>
<keyword evidence="2" id="KW-0378">Hydrolase</keyword>
<sequence length="401" mass="43062">MTPTGEPPALEDRLQDWSESHRDEIADYLLELVEIETPSDEPEAFDQFFDRYGGDLQAVGLETQRIQGDETGGRLEAWSAGGDEADEIQLVVGHADTVWPLGTVKENPPEIREDVLEGPGSLDMKGGLTQLVFALRALDAVDADPELPVYVLVSSDEEVGSPESKPHIIDLAKRANRIFVLEPASGPEGKIKTARKAVGRFTVTIEGQAAHAGLEPEAGASATEELSSVIRRLHALTDLDSGVTVNVGEVEAGLRSNVVAPEARAEVDVRAPTDEAAETVEKAIRSLDAETPGTELTIEGGFGRPPMERTPGNRLLWERVRTVGDRLGLALEDARVGGASDGNDASRHAPTIDGFGAVGDGAHQEFEHVRLDPLVDRVALLAACLLDEPLPDEYEQELEDA</sequence>
<keyword evidence="5" id="KW-1185">Reference proteome</keyword>
<dbReference type="EnsemblBacteria" id="CAI50777">
    <property type="protein sequence ID" value="CAI50777"/>
    <property type="gene ID" value="NP_5372A"/>
</dbReference>
<dbReference type="EMBL" id="CR936257">
    <property type="protein sequence ID" value="CAI50777.1"/>
    <property type="molecule type" value="Genomic_DNA"/>
</dbReference>
<dbReference type="SUPFAM" id="SSF53187">
    <property type="entry name" value="Zn-dependent exopeptidases"/>
    <property type="match status" value="1"/>
</dbReference>
<dbReference type="RefSeq" id="WP_011324385.1">
    <property type="nucleotide sequence ID" value="NC_007426.1"/>
</dbReference>
<feature type="domain" description="Peptidase M20 dimerisation" evidence="3">
    <location>
        <begin position="194"/>
        <end position="286"/>
    </location>
</feature>
<keyword evidence="4" id="KW-0645">Protease</keyword>
<dbReference type="PANTHER" id="PTHR43808:SF9">
    <property type="entry name" value="BLL0789 PROTEIN"/>
    <property type="match status" value="1"/>
</dbReference>
<dbReference type="STRING" id="348780.NP_5372A"/>
<evidence type="ECO:0000259" key="3">
    <source>
        <dbReference type="Pfam" id="PF07687"/>
    </source>
</evidence>
<dbReference type="PANTHER" id="PTHR43808">
    <property type="entry name" value="ACETYLORNITHINE DEACETYLASE"/>
    <property type="match status" value="1"/>
</dbReference>
<evidence type="ECO:0000256" key="1">
    <source>
        <dbReference type="ARBA" id="ARBA00022723"/>
    </source>
</evidence>
<organism evidence="4 5">
    <name type="scientific">Natronomonas pharaonis (strain ATCC 35678 / DSM 2160 / CIP 103997 / JCM 8858 / NBRC 14720 / NCIMB 2260 / Gabara)</name>
    <name type="common">Halobacterium pharaonis</name>
    <dbReference type="NCBI Taxonomy" id="348780"/>
    <lineage>
        <taxon>Archaea</taxon>
        <taxon>Methanobacteriati</taxon>
        <taxon>Methanobacteriota</taxon>
        <taxon>Stenosarchaea group</taxon>
        <taxon>Halobacteria</taxon>
        <taxon>Halobacteriales</taxon>
        <taxon>Natronomonadaceae</taxon>
        <taxon>Natronomonas</taxon>
    </lineage>
</organism>
<dbReference type="eggNOG" id="arCOG01107">
    <property type="taxonomic scope" value="Archaea"/>
</dbReference>
<dbReference type="Gene3D" id="3.30.70.360">
    <property type="match status" value="1"/>
</dbReference>
<keyword evidence="1" id="KW-0479">Metal-binding</keyword>
<dbReference type="PIRSF" id="PIRSF037238">
    <property type="entry name" value="Carboxypeptidase_G2"/>
    <property type="match status" value="1"/>
</dbReference>
<dbReference type="InterPro" id="IPR002933">
    <property type="entry name" value="Peptidase_M20"/>
</dbReference>
<dbReference type="Proteomes" id="UP000002698">
    <property type="component" value="Chromosome"/>
</dbReference>
<evidence type="ECO:0000256" key="2">
    <source>
        <dbReference type="ARBA" id="ARBA00022801"/>
    </source>
</evidence>
<dbReference type="InterPro" id="IPR011650">
    <property type="entry name" value="Peptidase_M20_dimer"/>
</dbReference>
<dbReference type="Gene3D" id="3.40.630.10">
    <property type="entry name" value="Zn peptidases"/>
    <property type="match status" value="1"/>
</dbReference>
<name>A0A1U7EZM3_NATPD</name>
<evidence type="ECO:0000313" key="4">
    <source>
        <dbReference type="EMBL" id="CAI50777.1"/>
    </source>
</evidence>
<proteinExistence type="predicted"/>
<dbReference type="AlphaFoldDB" id="A0A1U7EZM3"/>
<dbReference type="HOGENOM" id="CLU_021802_7_0_2"/>
<dbReference type="KEGG" id="nph:NP_5372A"/>
<dbReference type="InterPro" id="IPR036264">
    <property type="entry name" value="Bact_exopeptidase_dim_dom"/>
</dbReference>
<dbReference type="SUPFAM" id="SSF55031">
    <property type="entry name" value="Bacterial exopeptidase dimerisation domain"/>
    <property type="match status" value="1"/>
</dbReference>
<dbReference type="InterPro" id="IPR017150">
    <property type="entry name" value="Pept_M20_glutamate_carboxypep"/>
</dbReference>
<dbReference type="GeneID" id="3702646"/>
<protein>
    <submittedName>
        <fullName evidence="4">Peptidase M20 family protein (Homolog to carboxypeptidase)</fullName>
    </submittedName>
</protein>
<dbReference type="GO" id="GO:0046872">
    <property type="term" value="F:metal ion binding"/>
    <property type="evidence" value="ECO:0007669"/>
    <property type="project" value="UniProtKB-KW"/>
</dbReference>
<keyword evidence="4" id="KW-0121">Carboxypeptidase</keyword>